<dbReference type="KEGG" id="hhw:NCTC503_01033"/>
<proteinExistence type="predicted"/>
<feature type="transmembrane region" description="Helical" evidence="1">
    <location>
        <begin position="7"/>
        <end position="27"/>
    </location>
</feature>
<evidence type="ECO:0000313" key="3">
    <source>
        <dbReference type="Proteomes" id="UP000308489"/>
    </source>
</evidence>
<dbReference type="SUPFAM" id="SSF75011">
    <property type="entry name" value="3-carboxy-cis,cis-mucoante lactonizing enzyme"/>
    <property type="match status" value="1"/>
</dbReference>
<keyword evidence="1" id="KW-0472">Membrane</keyword>
<keyword evidence="3" id="KW-1185">Reference proteome</keyword>
<dbReference type="Proteomes" id="UP000308489">
    <property type="component" value="Chromosome 1"/>
</dbReference>
<gene>
    <name evidence="2" type="ORF">NCTC503_01033</name>
</gene>
<evidence type="ECO:0000313" key="2">
    <source>
        <dbReference type="EMBL" id="VTQ87123.1"/>
    </source>
</evidence>
<keyword evidence="2" id="KW-0449">Lipoprotein</keyword>
<dbReference type="SUPFAM" id="SSF50952">
    <property type="entry name" value="Soluble quinoprotein glucose dehydrogenase"/>
    <property type="match status" value="1"/>
</dbReference>
<dbReference type="Gene3D" id="2.120.10.30">
    <property type="entry name" value="TolB, C-terminal domain"/>
    <property type="match status" value="1"/>
</dbReference>
<sequence>MKKPNRNNILIVGSVLTLIIVIIFYGLDFTSFYLKIKGDNLESDQKFKGFKGSVDFAFDGKNTYFVAFEDRIQVLNENGWSNIILKDKSLKITSLEYKEGKLYFASENKVYEYNLKTKDRKVLLKELPNYGDYKDSIIKLKGEYLYVTIGSATNSGVVGKDNKWVEDYPHNYDITPKSITIRGENFGEEKTGAFVPYKTQNIRGQILTSSFPGNSSIVIYNLKTKGRETFAWGIRNIKGMDFNSGDKLFATVGGMEDRGYRPVKGDVDYIFQIKKSIWYGWPDYSGGDPITSPRFKGKDNSFILDKHPTTNPPAPFIQHKSLDSLGDLVIDKDGHLEEKDSIYFYEKKDNIIYKVNKNKVIEKKFILPIKSNVTSMKFCNGNLILLDSGNGIMYKISRNKKG</sequence>
<dbReference type="InterPro" id="IPR011041">
    <property type="entry name" value="Quinoprot_gluc/sorb_DH_b-prop"/>
</dbReference>
<keyword evidence="1" id="KW-0812">Transmembrane</keyword>
<dbReference type="InterPro" id="IPR011042">
    <property type="entry name" value="6-blade_b-propeller_TolB-like"/>
</dbReference>
<organism evidence="2 3">
    <name type="scientific">Hathewaya histolytica</name>
    <name type="common">Clostridium histolyticum</name>
    <dbReference type="NCBI Taxonomy" id="1498"/>
    <lineage>
        <taxon>Bacteria</taxon>
        <taxon>Bacillati</taxon>
        <taxon>Bacillota</taxon>
        <taxon>Clostridia</taxon>
        <taxon>Eubacteriales</taxon>
        <taxon>Clostridiaceae</taxon>
        <taxon>Hathewaya</taxon>
    </lineage>
</organism>
<dbReference type="RefSeq" id="WP_138209733.1">
    <property type="nucleotide sequence ID" value="NZ_CBCRUQ010000004.1"/>
</dbReference>
<accession>A0A4U9RA93</accession>
<evidence type="ECO:0000256" key="1">
    <source>
        <dbReference type="SAM" id="Phobius"/>
    </source>
</evidence>
<dbReference type="EMBL" id="LR590481">
    <property type="protein sequence ID" value="VTQ87123.1"/>
    <property type="molecule type" value="Genomic_DNA"/>
</dbReference>
<keyword evidence="1" id="KW-1133">Transmembrane helix</keyword>
<dbReference type="OrthoDB" id="9770043at2"/>
<name>A0A4U9RA93_HATHI</name>
<dbReference type="AlphaFoldDB" id="A0A4U9RA93"/>
<reference evidence="2 3" key="1">
    <citation type="submission" date="2019-05" db="EMBL/GenBank/DDBJ databases">
        <authorList>
            <consortium name="Pathogen Informatics"/>
        </authorList>
    </citation>
    <scope>NUCLEOTIDE SEQUENCE [LARGE SCALE GENOMIC DNA]</scope>
    <source>
        <strain evidence="2 3">NCTC503</strain>
    </source>
</reference>
<protein>
    <submittedName>
        <fullName evidence="2">Putative lipoprotein</fullName>
    </submittedName>
</protein>